<dbReference type="SUPFAM" id="SSF49879">
    <property type="entry name" value="SMAD/FHA domain"/>
    <property type="match status" value="1"/>
</dbReference>
<dbReference type="PANTHER" id="PTHR23106:SF24">
    <property type="entry name" value="ANGIOGENIC FACTOR WITH G PATCH AND FHA DOMAINS 1"/>
    <property type="match status" value="1"/>
</dbReference>
<dbReference type="SMART" id="SM00443">
    <property type="entry name" value="G_patch"/>
    <property type="match status" value="1"/>
</dbReference>
<dbReference type="Pfam" id="PF17780">
    <property type="entry name" value="OCRE"/>
    <property type="match status" value="1"/>
</dbReference>
<proteinExistence type="predicted"/>
<reference evidence="4 5" key="1">
    <citation type="submission" date="2020-11" db="EMBL/GenBank/DDBJ databases">
        <authorList>
            <person name="Wallbank WR R."/>
            <person name="Pardo Diaz C."/>
            <person name="Kozak K."/>
            <person name="Martin S."/>
            <person name="Jiggins C."/>
            <person name="Moest M."/>
            <person name="Warren A I."/>
            <person name="Generalovic N T."/>
            <person name="Byers J.R.P. K."/>
            <person name="Montejo-Kovacevich G."/>
            <person name="Yen C E."/>
        </authorList>
    </citation>
    <scope>NUCLEOTIDE SEQUENCE [LARGE SCALE GENOMIC DNA]</scope>
</reference>
<dbReference type="SMART" id="SM00240">
    <property type="entry name" value="FHA"/>
    <property type="match status" value="1"/>
</dbReference>
<dbReference type="Pfam" id="PF00498">
    <property type="entry name" value="FHA"/>
    <property type="match status" value="1"/>
</dbReference>
<dbReference type="Proteomes" id="UP000594454">
    <property type="component" value="Chromosome 1"/>
</dbReference>
<dbReference type="InterPro" id="IPR053027">
    <property type="entry name" value="AGGF1"/>
</dbReference>
<evidence type="ECO:0000259" key="2">
    <source>
        <dbReference type="PROSITE" id="PS50006"/>
    </source>
</evidence>
<feature type="region of interest" description="Disordered" evidence="1">
    <location>
        <begin position="443"/>
        <end position="476"/>
    </location>
</feature>
<dbReference type="InterPro" id="IPR041591">
    <property type="entry name" value="OCRE"/>
</dbReference>
<name>A0A7R8YM06_HERIL</name>
<dbReference type="GO" id="GO:0003676">
    <property type="term" value="F:nucleic acid binding"/>
    <property type="evidence" value="ECO:0007669"/>
    <property type="project" value="InterPro"/>
</dbReference>
<dbReference type="EMBL" id="LR899009">
    <property type="protein sequence ID" value="CAD7078081.1"/>
    <property type="molecule type" value="Genomic_DNA"/>
</dbReference>
<dbReference type="PROSITE" id="PS50006">
    <property type="entry name" value="FHA_DOMAIN"/>
    <property type="match status" value="1"/>
</dbReference>
<feature type="compositionally biased region" description="Basic and acidic residues" evidence="1">
    <location>
        <begin position="443"/>
        <end position="459"/>
    </location>
</feature>
<evidence type="ECO:0000313" key="5">
    <source>
        <dbReference type="Proteomes" id="UP000594454"/>
    </source>
</evidence>
<evidence type="ECO:0000256" key="1">
    <source>
        <dbReference type="SAM" id="MobiDB-lite"/>
    </source>
</evidence>
<dbReference type="OrthoDB" id="2538319at2759"/>
<dbReference type="InterPro" id="IPR035624">
    <property type="entry name" value="AGGF1_OCRE"/>
</dbReference>
<dbReference type="Gene3D" id="2.60.200.20">
    <property type="match status" value="1"/>
</dbReference>
<dbReference type="PANTHER" id="PTHR23106">
    <property type="entry name" value="ANGIOGENIC FACTOR WITH G PATCH AND FHA DOMAINS 1"/>
    <property type="match status" value="1"/>
</dbReference>
<keyword evidence="5" id="KW-1185">Reference proteome</keyword>
<feature type="domain" description="FHA" evidence="2">
    <location>
        <begin position="217"/>
        <end position="268"/>
    </location>
</feature>
<dbReference type="PROSITE" id="PS50174">
    <property type="entry name" value="G_PATCH"/>
    <property type="match status" value="1"/>
</dbReference>
<dbReference type="CDD" id="cd16164">
    <property type="entry name" value="OCRE_VG5Q"/>
    <property type="match status" value="1"/>
</dbReference>
<feature type="domain" description="G-patch" evidence="3">
    <location>
        <begin position="389"/>
        <end position="434"/>
    </location>
</feature>
<feature type="region of interest" description="Disordered" evidence="1">
    <location>
        <begin position="55"/>
        <end position="75"/>
    </location>
</feature>
<dbReference type="InterPro" id="IPR000467">
    <property type="entry name" value="G_patch_dom"/>
</dbReference>
<accession>A0A7R8YM06</accession>
<gene>
    <name evidence="4" type="ORF">HERILL_LOCUS1372</name>
</gene>
<protein>
    <recommendedName>
        <fullName evidence="6">Angiogenic factor with G patch and FHA domains 1</fullName>
    </recommendedName>
</protein>
<evidence type="ECO:0000313" key="4">
    <source>
        <dbReference type="EMBL" id="CAD7078081.1"/>
    </source>
</evidence>
<feature type="compositionally biased region" description="Basic and acidic residues" evidence="1">
    <location>
        <begin position="62"/>
        <end position="75"/>
    </location>
</feature>
<evidence type="ECO:0008006" key="6">
    <source>
        <dbReference type="Google" id="ProtNLM"/>
    </source>
</evidence>
<sequence length="476" mass="53713">MKGKTSDILLGINYLRSCTRVEVFKYIRKLHKIVRRQDRRLRRYKTKLKFLGTIKPPEDEDKEGKTEEEGAAKEAKAKTFLEEIKEAAESAQNETDFIYEPTSGLYYDQKTGYYYNAEYGLYYDGSTGCYYRYNQEKNEFEFHSQVQAQPANNDQVSASHYLNNLFEQFSTLNISQMRANAIDIAKKYPPCLRIIVQETNLPKLKVGTLFLITFKGGSLGREGNHDVIVPDVNISKFHLKFTYDETESVYKCIDLGSRNGTILNGKRMSNAKQESEPLSVVHGSVLQLSQTKLLCHIHSGNSTCGHCEPGLIIDQQSTDKVVALSHKAQLKVLQKRYGLENEKYVKAAESNKATDAQYSDRAAVRRDKVGSTNEYEKTDTASTEIAISSNNKGFKMLSKLGWNKGESLGKGQGLLEPIKLVNNEGKTGLGCEVPTISVPLTKKDRIKSESLRKTKERYNKSKPSNIFDDSDDSSSD</sequence>
<dbReference type="AlphaFoldDB" id="A0A7R8YM06"/>
<dbReference type="InterPro" id="IPR008984">
    <property type="entry name" value="SMAD_FHA_dom_sf"/>
</dbReference>
<evidence type="ECO:0000259" key="3">
    <source>
        <dbReference type="PROSITE" id="PS50174"/>
    </source>
</evidence>
<dbReference type="CDD" id="cd22686">
    <property type="entry name" value="FHA_AGGF1"/>
    <property type="match status" value="1"/>
</dbReference>
<dbReference type="Pfam" id="PF01585">
    <property type="entry name" value="G-patch"/>
    <property type="match status" value="1"/>
</dbReference>
<organism evidence="4 5">
    <name type="scientific">Hermetia illucens</name>
    <name type="common">Black soldier fly</name>
    <dbReference type="NCBI Taxonomy" id="343691"/>
    <lineage>
        <taxon>Eukaryota</taxon>
        <taxon>Metazoa</taxon>
        <taxon>Ecdysozoa</taxon>
        <taxon>Arthropoda</taxon>
        <taxon>Hexapoda</taxon>
        <taxon>Insecta</taxon>
        <taxon>Pterygota</taxon>
        <taxon>Neoptera</taxon>
        <taxon>Endopterygota</taxon>
        <taxon>Diptera</taxon>
        <taxon>Brachycera</taxon>
        <taxon>Stratiomyomorpha</taxon>
        <taxon>Stratiomyidae</taxon>
        <taxon>Hermetiinae</taxon>
        <taxon>Hermetia</taxon>
    </lineage>
</organism>
<dbReference type="InterPro" id="IPR000253">
    <property type="entry name" value="FHA_dom"/>
</dbReference>